<dbReference type="InterPro" id="IPR036910">
    <property type="entry name" value="HMG_box_dom_sf"/>
</dbReference>
<comment type="caution">
    <text evidence="1">The sequence shown here is derived from an EMBL/GenBank/DDBJ whole genome shotgun (WGS) entry which is preliminary data.</text>
</comment>
<gene>
    <name evidence="1" type="ORF">S01H4_03428</name>
</gene>
<reference evidence="1" key="1">
    <citation type="journal article" date="2014" name="Front. Microbiol.">
        <title>High frequency of phylogenetically diverse reductive dehalogenase-homologous genes in deep subseafloor sedimentary metagenomes.</title>
        <authorList>
            <person name="Kawai M."/>
            <person name="Futagami T."/>
            <person name="Toyoda A."/>
            <person name="Takaki Y."/>
            <person name="Nishi S."/>
            <person name="Hori S."/>
            <person name="Arai W."/>
            <person name="Tsubouchi T."/>
            <person name="Morono Y."/>
            <person name="Uchiyama I."/>
            <person name="Ito T."/>
            <person name="Fujiyama A."/>
            <person name="Inagaki F."/>
            <person name="Takami H."/>
        </authorList>
    </citation>
    <scope>NUCLEOTIDE SEQUENCE</scope>
    <source>
        <strain evidence="1">Expedition CK06-06</strain>
    </source>
</reference>
<dbReference type="AlphaFoldDB" id="X0ZGS0"/>
<dbReference type="EMBL" id="BART01000840">
    <property type="protein sequence ID" value="GAG57357.1"/>
    <property type="molecule type" value="Genomic_DNA"/>
</dbReference>
<dbReference type="SUPFAM" id="SSF47095">
    <property type="entry name" value="HMG-box"/>
    <property type="match status" value="1"/>
</dbReference>
<evidence type="ECO:0000313" key="1">
    <source>
        <dbReference type="EMBL" id="GAG57357.1"/>
    </source>
</evidence>
<organism evidence="1">
    <name type="scientific">marine sediment metagenome</name>
    <dbReference type="NCBI Taxonomy" id="412755"/>
    <lineage>
        <taxon>unclassified sequences</taxon>
        <taxon>metagenomes</taxon>
        <taxon>ecological metagenomes</taxon>
    </lineage>
</organism>
<sequence length="39" mass="4769">MKKKINPWMKHLNEVRKENPKLNLTEAMKEAKKTYKKIK</sequence>
<name>X0ZGS0_9ZZZZ</name>
<proteinExistence type="predicted"/>
<accession>X0ZGS0</accession>
<protein>
    <submittedName>
        <fullName evidence="1">Uncharacterized protein</fullName>
    </submittedName>
</protein>